<comment type="caution">
    <text evidence="1">The sequence shown here is derived from an EMBL/GenBank/DDBJ whole genome shotgun (WGS) entry which is preliminary data.</text>
</comment>
<dbReference type="Proteomes" id="UP000030853">
    <property type="component" value="Unassembled WGS sequence"/>
</dbReference>
<accession>A0A0B1QZE8</accession>
<dbReference type="Pfam" id="PF10109">
    <property type="entry name" value="Phage_TAC_7"/>
    <property type="match status" value="1"/>
</dbReference>
<protein>
    <submittedName>
        <fullName evidence="1">Phage small tail protein E</fullName>
    </submittedName>
</protein>
<organism evidence="1 2">
    <name type="scientific">Pantoea rodasii</name>
    <dbReference type="NCBI Taxonomy" id="1076549"/>
    <lineage>
        <taxon>Bacteria</taxon>
        <taxon>Pseudomonadati</taxon>
        <taxon>Pseudomonadota</taxon>
        <taxon>Gammaproteobacteria</taxon>
        <taxon>Enterobacterales</taxon>
        <taxon>Erwiniaceae</taxon>
        <taxon>Pantoea</taxon>
    </lineage>
</organism>
<reference evidence="1 2" key="1">
    <citation type="submission" date="2014-11" db="EMBL/GenBank/DDBJ databases">
        <title>Genome sequencing of Pantoea rodasii ND03.</title>
        <authorList>
            <person name="Muhamad Yunos N.Y."/>
            <person name="Chan K.-G."/>
        </authorList>
    </citation>
    <scope>NUCLEOTIDE SEQUENCE [LARGE SCALE GENOMIC DNA]</scope>
    <source>
        <strain evidence="1 2">ND03</strain>
    </source>
</reference>
<dbReference type="EMBL" id="JTJJ01000111">
    <property type="protein sequence ID" value="KHJ65749.1"/>
    <property type="molecule type" value="Genomic_DNA"/>
</dbReference>
<dbReference type="AlphaFoldDB" id="A0A0B1QZE8"/>
<dbReference type="InterPro" id="IPR019289">
    <property type="entry name" value="Phage_tail_E/E"/>
</dbReference>
<evidence type="ECO:0000313" key="2">
    <source>
        <dbReference type="Proteomes" id="UP000030853"/>
    </source>
</evidence>
<evidence type="ECO:0000313" key="1">
    <source>
        <dbReference type="EMBL" id="KHJ65749.1"/>
    </source>
</evidence>
<proteinExistence type="predicted"/>
<name>A0A0B1QZE8_9GAMM</name>
<gene>
    <name evidence="1" type="ORF">QU24_22995</name>
</gene>
<sequence>MKELVLTKPIVAANETLHVLEIREPTYDEVEQFGIPFSYNESGEMKLDSRVSLKYIPVLASIPRSSAAKLALKDVFMASMTIVGFFTGSEAAESSESDSTTLPTSGE</sequence>
<dbReference type="RefSeq" id="WP_039335978.1">
    <property type="nucleotide sequence ID" value="NZ_JTJJ01000111.1"/>
</dbReference>